<reference evidence="3" key="1">
    <citation type="submission" date="2022-01" db="EMBL/GenBank/DDBJ databases">
        <title>Genome Sequence Resource for Two Populations of Ditylenchus destructor, the Migratory Endoparasitic Phytonematode.</title>
        <authorList>
            <person name="Zhang H."/>
            <person name="Lin R."/>
            <person name="Xie B."/>
        </authorList>
    </citation>
    <scope>NUCLEOTIDE SEQUENCE</scope>
    <source>
        <strain evidence="3">BazhouSP</strain>
    </source>
</reference>
<evidence type="ECO:0000313" key="3">
    <source>
        <dbReference type="EMBL" id="KAI1718222.1"/>
    </source>
</evidence>
<feature type="repeat" description="MBT" evidence="2">
    <location>
        <begin position="156"/>
        <end position="272"/>
    </location>
</feature>
<dbReference type="PROSITE" id="PS51079">
    <property type="entry name" value="MBT"/>
    <property type="match status" value="4"/>
</dbReference>
<dbReference type="CDD" id="cd20100">
    <property type="entry name" value="MBT_dSfmbt-like_rpt4"/>
    <property type="match status" value="1"/>
</dbReference>
<dbReference type="InterPro" id="IPR004092">
    <property type="entry name" value="Mbt"/>
</dbReference>
<feature type="repeat" description="MBT" evidence="2">
    <location>
        <begin position="27"/>
        <end position="147"/>
    </location>
</feature>
<dbReference type="EMBL" id="JAKKPZ010000008">
    <property type="protein sequence ID" value="KAI1718222.1"/>
    <property type="molecule type" value="Genomic_DNA"/>
</dbReference>
<proteinExistence type="predicted"/>
<comment type="caution">
    <text evidence="3">The sequence shown here is derived from an EMBL/GenBank/DDBJ whole genome shotgun (WGS) entry which is preliminary data.</text>
</comment>
<evidence type="ECO:0000256" key="2">
    <source>
        <dbReference type="PROSITE-ProRule" id="PRU00459"/>
    </source>
</evidence>
<dbReference type="PANTHER" id="PTHR12247:SF131">
    <property type="entry name" value="LD05287P"/>
    <property type="match status" value="1"/>
</dbReference>
<dbReference type="GO" id="GO:0042393">
    <property type="term" value="F:histone binding"/>
    <property type="evidence" value="ECO:0007669"/>
    <property type="project" value="TreeGrafter"/>
</dbReference>
<dbReference type="Proteomes" id="UP001201812">
    <property type="component" value="Unassembled WGS sequence"/>
</dbReference>
<dbReference type="Gene3D" id="2.30.30.140">
    <property type="match status" value="4"/>
</dbReference>
<keyword evidence="4" id="KW-1185">Reference proteome</keyword>
<dbReference type="GO" id="GO:0045892">
    <property type="term" value="P:negative regulation of DNA-templated transcription"/>
    <property type="evidence" value="ECO:0007669"/>
    <property type="project" value="TreeGrafter"/>
</dbReference>
<evidence type="ECO:0000256" key="1">
    <source>
        <dbReference type="ARBA" id="ARBA00022737"/>
    </source>
</evidence>
<sequence length="510" mass="58856">MKPLAREFRATVQVQGIHQQEDYFRSYNWKETLHEALASSDEESSSSLVLDVKAFDNPTLSDYLTVMNPGIKVEVKIHDYDATFKDQMKEVYWIATVKKIFGYYLLCRYEGMDQEGDESFDFWINMGSTEMKNVGYSANGKNSELIPPKAIRKRQNDWSKYIVSKLHESKTLNAEWEEQQSTVITEGKFKVGHRLELLDRQISTHVRPAQVIEIVGRRIKVKVREEDLEPDQRGLEGSDDIQETQGIWMDQTSGLIFPVGWAVRHSYGLLANKSYREHCQKIVDALSNKEKIPYEEMDVTQELIKEWTEDNTNNSAQIHWKPGMKFECLDPLNSSFLELRVATCIELLGDEGYLKIGFDGPEMEEETIPIHCTSPFLFPVGYAEEFDIFLRGPSDTTDFSWKEYLRQSKSIVAPDTLFDTIPTAEEMTKFKIGAKLEAADLCEPNLICPATLVDIKGRLLRVHFDGWDDDIDQLFDYRSHDIHPVGWCDMHGYKLEYPKGAEQPPKKKKK</sequence>
<gene>
    <name evidence="3" type="ORF">DdX_06642</name>
</gene>
<accession>A0AAD4R8Z0</accession>
<dbReference type="GO" id="GO:0003682">
    <property type="term" value="F:chromatin binding"/>
    <property type="evidence" value="ECO:0007669"/>
    <property type="project" value="TreeGrafter"/>
</dbReference>
<evidence type="ECO:0000313" key="4">
    <source>
        <dbReference type="Proteomes" id="UP001201812"/>
    </source>
</evidence>
<dbReference type="InterPro" id="IPR050548">
    <property type="entry name" value="PcG_chromatin_remod_factors"/>
</dbReference>
<dbReference type="CDD" id="cd20097">
    <property type="entry name" value="MBT_dSfmbt-like_rpt1"/>
    <property type="match status" value="1"/>
</dbReference>
<feature type="repeat" description="MBT" evidence="2">
    <location>
        <begin position="399"/>
        <end position="498"/>
    </location>
</feature>
<dbReference type="AlphaFoldDB" id="A0AAD4R8Z0"/>
<feature type="repeat" description="MBT" evidence="2">
    <location>
        <begin position="273"/>
        <end position="393"/>
    </location>
</feature>
<keyword evidence="1" id="KW-0677">Repeat</keyword>
<dbReference type="SMART" id="SM00561">
    <property type="entry name" value="MBT"/>
    <property type="match status" value="4"/>
</dbReference>
<dbReference type="Pfam" id="PF02820">
    <property type="entry name" value="MBT"/>
    <property type="match status" value="4"/>
</dbReference>
<name>A0AAD4R8Z0_9BILA</name>
<organism evidence="3 4">
    <name type="scientific">Ditylenchus destructor</name>
    <dbReference type="NCBI Taxonomy" id="166010"/>
    <lineage>
        <taxon>Eukaryota</taxon>
        <taxon>Metazoa</taxon>
        <taxon>Ecdysozoa</taxon>
        <taxon>Nematoda</taxon>
        <taxon>Chromadorea</taxon>
        <taxon>Rhabditida</taxon>
        <taxon>Tylenchina</taxon>
        <taxon>Tylenchomorpha</taxon>
        <taxon>Sphaerularioidea</taxon>
        <taxon>Anguinidae</taxon>
        <taxon>Anguininae</taxon>
        <taxon>Ditylenchus</taxon>
    </lineage>
</organism>
<dbReference type="SUPFAM" id="SSF63748">
    <property type="entry name" value="Tudor/PWWP/MBT"/>
    <property type="match status" value="4"/>
</dbReference>
<dbReference type="PANTHER" id="PTHR12247">
    <property type="entry name" value="POLYCOMB GROUP PROTEIN"/>
    <property type="match status" value="1"/>
</dbReference>
<dbReference type="GO" id="GO:0005634">
    <property type="term" value="C:nucleus"/>
    <property type="evidence" value="ECO:0007669"/>
    <property type="project" value="InterPro"/>
</dbReference>
<protein>
    <submittedName>
        <fullName evidence="3">Mbt repeat domain-containing protein</fullName>
    </submittedName>
</protein>